<dbReference type="InterPro" id="IPR013785">
    <property type="entry name" value="Aldolase_TIM"/>
</dbReference>
<dbReference type="GO" id="GO:0004789">
    <property type="term" value="F:thiamine-phosphate diphosphorylase activity"/>
    <property type="evidence" value="ECO:0007669"/>
    <property type="project" value="TreeGrafter"/>
</dbReference>
<dbReference type="InterPro" id="IPR000182">
    <property type="entry name" value="GNAT_dom"/>
</dbReference>
<evidence type="ECO:0000256" key="2">
    <source>
        <dbReference type="ARBA" id="ARBA00022977"/>
    </source>
</evidence>
<dbReference type="PROSITE" id="PS51186">
    <property type="entry name" value="GNAT"/>
    <property type="match status" value="1"/>
</dbReference>
<protein>
    <submittedName>
        <fullName evidence="4">GNAT family N-acetyltransferase</fullName>
    </submittedName>
</protein>
<reference evidence="4" key="1">
    <citation type="journal article" date="2020" name="mSystems">
        <title>Genome- and Community-Level Interaction Insights into Carbon Utilization and Element Cycling Functions of Hydrothermarchaeota in Hydrothermal Sediment.</title>
        <authorList>
            <person name="Zhou Z."/>
            <person name="Liu Y."/>
            <person name="Xu W."/>
            <person name="Pan J."/>
            <person name="Luo Z.H."/>
            <person name="Li M."/>
        </authorList>
    </citation>
    <scope>NUCLEOTIDE SEQUENCE [LARGE SCALE GENOMIC DNA]</scope>
    <source>
        <strain evidence="4">HyVt-538</strain>
    </source>
</reference>
<dbReference type="InterPro" id="IPR036206">
    <property type="entry name" value="ThiamineP_synth_sf"/>
</dbReference>
<accession>A0A7V5NX75</accession>
<dbReference type="EMBL" id="DROP01000212">
    <property type="protein sequence ID" value="HHI88929.1"/>
    <property type="molecule type" value="Genomic_DNA"/>
</dbReference>
<dbReference type="Proteomes" id="UP000885806">
    <property type="component" value="Unassembled WGS sequence"/>
</dbReference>
<name>A0A7V5NX75_9PROT</name>
<gene>
    <name evidence="4" type="ORF">ENK01_03155</name>
</gene>
<dbReference type="CDD" id="cd00564">
    <property type="entry name" value="TMP_TenI"/>
    <property type="match status" value="1"/>
</dbReference>
<comment type="caution">
    <text evidence="4">The sequence shown here is derived from an EMBL/GenBank/DDBJ whole genome shotgun (WGS) entry which is preliminary data.</text>
</comment>
<evidence type="ECO:0000259" key="3">
    <source>
        <dbReference type="PROSITE" id="PS51186"/>
    </source>
</evidence>
<dbReference type="PANTHER" id="PTHR20857:SF15">
    <property type="entry name" value="THIAMINE-PHOSPHATE SYNTHASE"/>
    <property type="match status" value="1"/>
</dbReference>
<keyword evidence="2" id="KW-0784">Thiamine biosynthesis</keyword>
<dbReference type="SUPFAM" id="SSF55729">
    <property type="entry name" value="Acyl-CoA N-acyltransferases (Nat)"/>
    <property type="match status" value="1"/>
</dbReference>
<dbReference type="GO" id="GO:0005737">
    <property type="term" value="C:cytoplasm"/>
    <property type="evidence" value="ECO:0007669"/>
    <property type="project" value="TreeGrafter"/>
</dbReference>
<evidence type="ECO:0000256" key="1">
    <source>
        <dbReference type="ARBA" id="ARBA00004948"/>
    </source>
</evidence>
<sequence length="294" mass="31395">MKDCVMVWAYNGTEPLASAASRLFANRPVPCRLSPLVFMTDPERISDPFAVVETLPKGAAVIYRHFGADDRHRVTAQLRELCLERGLQFLIGADVELAGLSGADGVHLPERMLDAAGEIKRKHAGLVITAAAHSQAALERCAEAGLDAAIVSPVFSSTSPSATMPLGLETFRKWVREAGLPVIALGGVTPDNAHELIGSGAAGLAAVSAFQKKNESESKELAWAMARLHARAFSPGWPAADFLAHLENPSDCVQTLSSQNALVGFAIARMSADQAEILTIVTDPEYRRHGYGQT</sequence>
<dbReference type="GO" id="GO:0016747">
    <property type="term" value="F:acyltransferase activity, transferring groups other than amino-acyl groups"/>
    <property type="evidence" value="ECO:0007669"/>
    <property type="project" value="InterPro"/>
</dbReference>
<dbReference type="Gene3D" id="3.40.630.30">
    <property type="match status" value="1"/>
</dbReference>
<proteinExistence type="predicted"/>
<dbReference type="Pfam" id="PF00583">
    <property type="entry name" value="Acetyltransf_1"/>
    <property type="match status" value="1"/>
</dbReference>
<feature type="domain" description="N-acetyltransferase" evidence="3">
    <location>
        <begin position="212"/>
        <end position="294"/>
    </location>
</feature>
<dbReference type="AlphaFoldDB" id="A0A7V5NX75"/>
<dbReference type="CDD" id="cd04301">
    <property type="entry name" value="NAT_SF"/>
    <property type="match status" value="1"/>
</dbReference>
<dbReference type="PANTHER" id="PTHR20857">
    <property type="entry name" value="THIAMINE-PHOSPHATE PYROPHOSPHORYLASE"/>
    <property type="match status" value="1"/>
</dbReference>
<dbReference type="Gene3D" id="3.20.20.70">
    <property type="entry name" value="Aldolase class I"/>
    <property type="match status" value="1"/>
</dbReference>
<dbReference type="SUPFAM" id="SSF51391">
    <property type="entry name" value="Thiamin phosphate synthase"/>
    <property type="match status" value="1"/>
</dbReference>
<dbReference type="Pfam" id="PF02581">
    <property type="entry name" value="TMP-TENI"/>
    <property type="match status" value="1"/>
</dbReference>
<evidence type="ECO:0000313" key="4">
    <source>
        <dbReference type="EMBL" id="HHI88929.1"/>
    </source>
</evidence>
<dbReference type="InterPro" id="IPR022998">
    <property type="entry name" value="ThiamineP_synth_TenI"/>
</dbReference>
<organism evidence="4">
    <name type="scientific">Hellea balneolensis</name>
    <dbReference type="NCBI Taxonomy" id="287478"/>
    <lineage>
        <taxon>Bacteria</taxon>
        <taxon>Pseudomonadati</taxon>
        <taxon>Pseudomonadota</taxon>
        <taxon>Alphaproteobacteria</taxon>
        <taxon>Maricaulales</taxon>
        <taxon>Robiginitomaculaceae</taxon>
        <taxon>Hellea</taxon>
    </lineage>
</organism>
<comment type="pathway">
    <text evidence="1">Cofactor biosynthesis; thiamine diphosphate biosynthesis.</text>
</comment>
<dbReference type="InterPro" id="IPR016181">
    <property type="entry name" value="Acyl_CoA_acyltransferase"/>
</dbReference>
<feature type="non-terminal residue" evidence="4">
    <location>
        <position position="294"/>
    </location>
</feature>
<dbReference type="GO" id="GO:0009228">
    <property type="term" value="P:thiamine biosynthetic process"/>
    <property type="evidence" value="ECO:0007669"/>
    <property type="project" value="UniProtKB-KW"/>
</dbReference>